<dbReference type="InterPro" id="IPR008271">
    <property type="entry name" value="Ser/Thr_kinase_AS"/>
</dbReference>
<dbReference type="SUPFAM" id="SSF56112">
    <property type="entry name" value="Protein kinase-like (PK-like)"/>
    <property type="match status" value="1"/>
</dbReference>
<keyword evidence="20" id="KW-1185">Reference proteome</keyword>
<evidence type="ECO:0000256" key="16">
    <source>
        <dbReference type="RuleBase" id="RU000304"/>
    </source>
</evidence>
<evidence type="ECO:0000256" key="12">
    <source>
        <dbReference type="ARBA" id="ARBA00024334"/>
    </source>
</evidence>
<evidence type="ECO:0000259" key="18">
    <source>
        <dbReference type="PROSITE" id="PS50030"/>
    </source>
</evidence>
<comment type="similarity">
    <text evidence="12">Belongs to the protein kinase superfamily. Ser/Thr protein kinase family. CDPK subfamily.</text>
</comment>
<dbReference type="PANTHER" id="PTHR24346">
    <property type="entry name" value="MAP/MICROTUBULE AFFINITY-REGULATING KINASE"/>
    <property type="match status" value="1"/>
</dbReference>
<evidence type="ECO:0000256" key="4">
    <source>
        <dbReference type="ARBA" id="ARBA00022527"/>
    </source>
</evidence>
<evidence type="ECO:0000256" key="10">
    <source>
        <dbReference type="ARBA" id="ARBA00022837"/>
    </source>
</evidence>
<dbReference type="EMBL" id="CAMPGE010008484">
    <property type="protein sequence ID" value="CAI2367382.1"/>
    <property type="molecule type" value="Genomic_DNA"/>
</dbReference>
<feature type="domain" description="Protein kinase" evidence="17">
    <location>
        <begin position="68"/>
        <end position="320"/>
    </location>
</feature>
<dbReference type="GO" id="GO:0005524">
    <property type="term" value="F:ATP binding"/>
    <property type="evidence" value="ECO:0007669"/>
    <property type="project" value="UniProtKB-UniRule"/>
</dbReference>
<dbReference type="GO" id="GO:0004674">
    <property type="term" value="F:protein serine/threonine kinase activity"/>
    <property type="evidence" value="ECO:0007669"/>
    <property type="project" value="UniProtKB-KW"/>
</dbReference>
<dbReference type="Gene3D" id="1.10.510.10">
    <property type="entry name" value="Transferase(Phosphotransferase) domain 1"/>
    <property type="match status" value="1"/>
</dbReference>
<dbReference type="PROSITE" id="PS50011">
    <property type="entry name" value="PROTEIN_KINASE_DOM"/>
    <property type="match status" value="1"/>
</dbReference>
<gene>
    <name evidence="19" type="ORF">ECRASSUSDP1_LOCUS8664</name>
</gene>
<comment type="caution">
    <text evidence="19">The sequence shown here is derived from an EMBL/GenBank/DDBJ whole genome shotgun (WGS) entry which is preliminary data.</text>
</comment>
<evidence type="ECO:0000256" key="5">
    <source>
        <dbReference type="ARBA" id="ARBA00022679"/>
    </source>
</evidence>
<keyword evidence="5" id="KW-0808">Transferase</keyword>
<evidence type="ECO:0000256" key="15">
    <source>
        <dbReference type="PROSITE-ProRule" id="PRU10141"/>
    </source>
</evidence>
<evidence type="ECO:0000313" key="19">
    <source>
        <dbReference type="EMBL" id="CAI2367382.1"/>
    </source>
</evidence>
<dbReference type="InterPro" id="IPR017441">
    <property type="entry name" value="Protein_kinase_ATP_BS"/>
</dbReference>
<dbReference type="PANTHER" id="PTHR24346:SF82">
    <property type="entry name" value="KP78A-RELATED"/>
    <property type="match status" value="1"/>
</dbReference>
<dbReference type="Proteomes" id="UP001295684">
    <property type="component" value="Unassembled WGS sequence"/>
</dbReference>
<dbReference type="GO" id="GO:0035556">
    <property type="term" value="P:intracellular signal transduction"/>
    <property type="evidence" value="ECO:0007669"/>
    <property type="project" value="TreeGrafter"/>
</dbReference>
<dbReference type="InterPro" id="IPR015940">
    <property type="entry name" value="UBA"/>
</dbReference>
<feature type="domain" description="UBA" evidence="18">
    <location>
        <begin position="339"/>
        <end position="379"/>
    </location>
</feature>
<keyword evidence="9" id="KW-0418">Kinase</keyword>
<evidence type="ECO:0000256" key="7">
    <source>
        <dbReference type="ARBA" id="ARBA00022737"/>
    </source>
</evidence>
<dbReference type="InterPro" id="IPR000719">
    <property type="entry name" value="Prot_kinase_dom"/>
</dbReference>
<proteinExistence type="inferred from homology"/>
<comment type="catalytic activity">
    <reaction evidence="14">
        <text>L-seryl-[protein] + ATP = O-phospho-L-seryl-[protein] + ADP + H(+)</text>
        <dbReference type="Rhea" id="RHEA:17989"/>
        <dbReference type="Rhea" id="RHEA-COMP:9863"/>
        <dbReference type="Rhea" id="RHEA-COMP:11604"/>
        <dbReference type="ChEBI" id="CHEBI:15378"/>
        <dbReference type="ChEBI" id="CHEBI:29999"/>
        <dbReference type="ChEBI" id="CHEBI:30616"/>
        <dbReference type="ChEBI" id="CHEBI:83421"/>
        <dbReference type="ChEBI" id="CHEBI:456216"/>
        <dbReference type="EC" id="2.7.11.1"/>
    </reaction>
</comment>
<accession>A0AAD1UEJ9</accession>
<organism evidence="19 20">
    <name type="scientific">Euplotes crassus</name>
    <dbReference type="NCBI Taxonomy" id="5936"/>
    <lineage>
        <taxon>Eukaryota</taxon>
        <taxon>Sar</taxon>
        <taxon>Alveolata</taxon>
        <taxon>Ciliophora</taxon>
        <taxon>Intramacronucleata</taxon>
        <taxon>Spirotrichea</taxon>
        <taxon>Hypotrichia</taxon>
        <taxon>Euplotida</taxon>
        <taxon>Euplotidae</taxon>
        <taxon>Moneuplotes</taxon>
    </lineage>
</organism>
<dbReference type="PROSITE" id="PS00108">
    <property type="entry name" value="PROTEIN_KINASE_ST"/>
    <property type="match status" value="1"/>
</dbReference>
<dbReference type="SMART" id="SM00220">
    <property type="entry name" value="S_TKc"/>
    <property type="match status" value="1"/>
</dbReference>
<dbReference type="CDD" id="cd14003">
    <property type="entry name" value="STKc_AMPK-like"/>
    <property type="match status" value="1"/>
</dbReference>
<protein>
    <recommendedName>
        <fullName evidence="3">non-specific serine/threonine protein kinase</fullName>
        <ecNumber evidence="3">2.7.11.1</ecNumber>
    </recommendedName>
</protein>
<evidence type="ECO:0000256" key="6">
    <source>
        <dbReference type="ARBA" id="ARBA00022723"/>
    </source>
</evidence>
<dbReference type="AlphaFoldDB" id="A0AAD1UEJ9"/>
<evidence type="ECO:0000256" key="13">
    <source>
        <dbReference type="ARBA" id="ARBA00047899"/>
    </source>
</evidence>
<evidence type="ECO:0000256" key="3">
    <source>
        <dbReference type="ARBA" id="ARBA00012513"/>
    </source>
</evidence>
<dbReference type="InterPro" id="IPR011009">
    <property type="entry name" value="Kinase-like_dom_sf"/>
</dbReference>
<dbReference type="FunFam" id="1.10.510.10:FF:000571">
    <property type="entry name" value="Maternal embryonic leucine zipper kinase"/>
    <property type="match status" value="1"/>
</dbReference>
<evidence type="ECO:0000256" key="8">
    <source>
        <dbReference type="ARBA" id="ARBA00022741"/>
    </source>
</evidence>
<evidence type="ECO:0000256" key="9">
    <source>
        <dbReference type="ARBA" id="ARBA00022777"/>
    </source>
</evidence>
<evidence type="ECO:0000259" key="17">
    <source>
        <dbReference type="PROSITE" id="PS50011"/>
    </source>
</evidence>
<dbReference type="GO" id="GO:0046872">
    <property type="term" value="F:metal ion binding"/>
    <property type="evidence" value="ECO:0007669"/>
    <property type="project" value="UniProtKB-KW"/>
</dbReference>
<name>A0AAD1UEJ9_EUPCR</name>
<evidence type="ECO:0000256" key="2">
    <source>
        <dbReference type="ARBA" id="ARBA00011245"/>
    </source>
</evidence>
<keyword evidence="7" id="KW-0677">Repeat</keyword>
<evidence type="ECO:0000256" key="11">
    <source>
        <dbReference type="ARBA" id="ARBA00022840"/>
    </source>
</evidence>
<evidence type="ECO:0000313" key="20">
    <source>
        <dbReference type="Proteomes" id="UP001295684"/>
    </source>
</evidence>
<evidence type="ECO:0000256" key="1">
    <source>
        <dbReference type="ARBA" id="ARBA00001946"/>
    </source>
</evidence>
<keyword evidence="8 15" id="KW-0547">Nucleotide-binding</keyword>
<feature type="binding site" evidence="15">
    <location>
        <position position="97"/>
    </location>
    <ligand>
        <name>ATP</name>
        <dbReference type="ChEBI" id="CHEBI:30616"/>
    </ligand>
</feature>
<comment type="catalytic activity">
    <reaction evidence="13">
        <text>L-threonyl-[protein] + ATP = O-phospho-L-threonyl-[protein] + ADP + H(+)</text>
        <dbReference type="Rhea" id="RHEA:46608"/>
        <dbReference type="Rhea" id="RHEA-COMP:11060"/>
        <dbReference type="Rhea" id="RHEA-COMP:11605"/>
        <dbReference type="ChEBI" id="CHEBI:15378"/>
        <dbReference type="ChEBI" id="CHEBI:30013"/>
        <dbReference type="ChEBI" id="CHEBI:30616"/>
        <dbReference type="ChEBI" id="CHEBI:61977"/>
        <dbReference type="ChEBI" id="CHEBI:456216"/>
        <dbReference type="EC" id="2.7.11.1"/>
    </reaction>
</comment>
<dbReference type="PROSITE" id="PS00107">
    <property type="entry name" value="PROTEIN_KINASE_ATP"/>
    <property type="match status" value="1"/>
</dbReference>
<dbReference type="FunFam" id="3.30.200.20:FF:000315">
    <property type="entry name" value="Calcium-dependent protein kinase 3"/>
    <property type="match status" value="1"/>
</dbReference>
<evidence type="ECO:0000256" key="14">
    <source>
        <dbReference type="ARBA" id="ARBA00048679"/>
    </source>
</evidence>
<reference evidence="19" key="1">
    <citation type="submission" date="2023-07" db="EMBL/GenBank/DDBJ databases">
        <authorList>
            <consortium name="AG Swart"/>
            <person name="Singh M."/>
            <person name="Singh A."/>
            <person name="Seah K."/>
            <person name="Emmerich C."/>
        </authorList>
    </citation>
    <scope>NUCLEOTIDE SEQUENCE</scope>
    <source>
        <strain evidence="19">DP1</strain>
    </source>
</reference>
<dbReference type="PROSITE" id="PS50030">
    <property type="entry name" value="UBA"/>
    <property type="match status" value="1"/>
</dbReference>
<dbReference type="EC" id="2.7.11.1" evidence="3"/>
<sequence length="477" mass="56133">MKSYYEMVKDLNKEFTIPKLDDIDSNNSDPLKEFRDLDFLKEIEPISEFEKESVFQQIEEQFDKVPGKSLVRAIGKGGFGKVYPVTHIQTEMKVALKYIEKNTHSDINSIERLCNEINILKKVRHPNIVKLYQTFEDPDNLILCTEYLDLGDLFDYTTQRERLTEKEARRLFRQIIFALSYLHSIRICHRDLKLQNVLIDQNKNAKLIDFGFSKEYSKGEKLNETLGTPAFSSPEIILRKPYFPEKVDVWGCGIILYFLLTGKHPFANFNKEAMYKNILNGKIKPHRSINNRVERLLKGIFNVDQNKRFTLEDIREHEWFGDYEIEDIRGFELGKELIEVNESLVKRVEELGYDYTYTKDSVEMYIHNNESMVYYLLYKKYLERQANDTLNKMKEKRLYTRAAMFEEKKRPERIDTKASLLTAPIQSKSPSNLSDSIQEDRSGLKPCDINKIWTSSQKLSFINRGGKSKFSQFKVKN</sequence>
<keyword evidence="6" id="KW-0479">Metal-binding</keyword>
<dbReference type="GO" id="GO:0005737">
    <property type="term" value="C:cytoplasm"/>
    <property type="evidence" value="ECO:0007669"/>
    <property type="project" value="TreeGrafter"/>
</dbReference>
<comment type="cofactor">
    <cofactor evidence="1">
        <name>Mg(2+)</name>
        <dbReference type="ChEBI" id="CHEBI:18420"/>
    </cofactor>
</comment>
<keyword evidence="10" id="KW-0106">Calcium</keyword>
<dbReference type="Pfam" id="PF00069">
    <property type="entry name" value="Pkinase"/>
    <property type="match status" value="1"/>
</dbReference>
<comment type="subunit">
    <text evidence="2">Monomer.</text>
</comment>
<keyword evidence="11 15" id="KW-0067">ATP-binding</keyword>
<keyword evidence="4 16" id="KW-0723">Serine/threonine-protein kinase</keyword>